<comment type="pathway">
    <text evidence="7">Protein modification; lipoprotein biosynthesis (diacylglyceryl transfer).</text>
</comment>
<keyword evidence="8" id="KW-0449">Lipoprotein</keyword>
<feature type="transmembrane region" description="Helical" evidence="7">
    <location>
        <begin position="191"/>
        <end position="209"/>
    </location>
</feature>
<accession>A0A0G1SJE8</accession>
<keyword evidence="5 7" id="KW-1133">Transmembrane helix</keyword>
<comment type="catalytic activity">
    <reaction evidence="7">
        <text>L-cysteinyl-[prolipoprotein] + a 1,2-diacyl-sn-glycero-3-phospho-(1'-sn-glycerol) = an S-1,2-diacyl-sn-glyceryl-L-cysteinyl-[prolipoprotein] + sn-glycerol 1-phosphate + H(+)</text>
        <dbReference type="Rhea" id="RHEA:56712"/>
        <dbReference type="Rhea" id="RHEA-COMP:14679"/>
        <dbReference type="Rhea" id="RHEA-COMP:14680"/>
        <dbReference type="ChEBI" id="CHEBI:15378"/>
        <dbReference type="ChEBI" id="CHEBI:29950"/>
        <dbReference type="ChEBI" id="CHEBI:57685"/>
        <dbReference type="ChEBI" id="CHEBI:64716"/>
        <dbReference type="ChEBI" id="CHEBI:140658"/>
        <dbReference type="EC" id="2.5.1.145"/>
    </reaction>
</comment>
<gene>
    <name evidence="7" type="primary">lgt</name>
    <name evidence="8" type="ORF">UX45_C0009G0023</name>
</gene>
<dbReference type="Proteomes" id="UP000034705">
    <property type="component" value="Unassembled WGS sequence"/>
</dbReference>
<protein>
    <recommendedName>
        <fullName evidence="7">Phosphatidylglycerol--prolipoprotein diacylglyceryl transferase</fullName>
        <ecNumber evidence="7">2.5.1.145</ecNumber>
    </recommendedName>
</protein>
<dbReference type="UniPathway" id="UPA00664"/>
<feature type="transmembrane region" description="Helical" evidence="7">
    <location>
        <begin position="166"/>
        <end position="184"/>
    </location>
</feature>
<evidence type="ECO:0000256" key="3">
    <source>
        <dbReference type="ARBA" id="ARBA00022679"/>
    </source>
</evidence>
<dbReference type="HAMAP" id="MF_01147">
    <property type="entry name" value="Lgt"/>
    <property type="match status" value="1"/>
</dbReference>
<organism evidence="8 9">
    <name type="scientific">Candidatus Uhrbacteria bacterium GW2011_GWF2_46_218</name>
    <dbReference type="NCBI Taxonomy" id="1619001"/>
    <lineage>
        <taxon>Bacteria</taxon>
        <taxon>Candidatus Uhriibacteriota</taxon>
    </lineage>
</organism>
<dbReference type="GO" id="GO:0008961">
    <property type="term" value="F:phosphatidylglycerol-prolipoprotein diacylglyceryl transferase activity"/>
    <property type="evidence" value="ECO:0007669"/>
    <property type="project" value="UniProtKB-UniRule"/>
</dbReference>
<evidence type="ECO:0000256" key="6">
    <source>
        <dbReference type="ARBA" id="ARBA00023136"/>
    </source>
</evidence>
<proteinExistence type="inferred from homology"/>
<feature type="transmembrane region" description="Helical" evidence="7">
    <location>
        <begin position="122"/>
        <end position="142"/>
    </location>
</feature>
<keyword evidence="2 7" id="KW-1003">Cell membrane</keyword>
<dbReference type="GO" id="GO:0005886">
    <property type="term" value="C:plasma membrane"/>
    <property type="evidence" value="ECO:0007669"/>
    <property type="project" value="UniProtKB-SubCell"/>
</dbReference>
<comment type="subcellular location">
    <subcellularLocation>
        <location evidence="7">Cell membrane</location>
        <topology evidence="7">Multi-pass membrane protein</topology>
    </subcellularLocation>
</comment>
<sequence length="249" mass="28147">MIPYFSLETISLGPITVQVWGLLVAFGIGAGAWVSQRVAIHRGLPSLVFWHLVLWIMIGAFVGARIFFVALYAPAYFFSHPFEVFAIWEGGWSMMGGYLGALAAGAFIFYRKHLSFFSWVDVLIYGLPLGIGIGRIGCFLIHDHPGTPTNFFLGVLYPDGMIRHDHGLYLSLIGFVVFSLFWIMKKYPRRVGDYVFVFLGMEGISRFLLDFLRATDIRYFGLTPAQYLGVIFLGCAVWLFARRSKQPFV</sequence>
<feature type="transmembrane region" description="Helical" evidence="7">
    <location>
        <begin position="15"/>
        <end position="35"/>
    </location>
</feature>
<comment type="similarity">
    <text evidence="1 7">Belongs to the Lgt family.</text>
</comment>
<evidence type="ECO:0000313" key="9">
    <source>
        <dbReference type="Proteomes" id="UP000034705"/>
    </source>
</evidence>
<evidence type="ECO:0000256" key="7">
    <source>
        <dbReference type="HAMAP-Rule" id="MF_01147"/>
    </source>
</evidence>
<reference evidence="8 9" key="1">
    <citation type="journal article" date="2015" name="Nature">
        <title>rRNA introns, odd ribosomes, and small enigmatic genomes across a large radiation of phyla.</title>
        <authorList>
            <person name="Brown C.T."/>
            <person name="Hug L.A."/>
            <person name="Thomas B.C."/>
            <person name="Sharon I."/>
            <person name="Castelle C.J."/>
            <person name="Singh A."/>
            <person name="Wilkins M.J."/>
            <person name="Williams K.H."/>
            <person name="Banfield J.F."/>
        </authorList>
    </citation>
    <scope>NUCLEOTIDE SEQUENCE [LARGE SCALE GENOMIC DNA]</scope>
</reference>
<dbReference type="EC" id="2.5.1.145" evidence="7"/>
<dbReference type="AlphaFoldDB" id="A0A0G1SJE8"/>
<feature type="transmembrane region" description="Helical" evidence="7">
    <location>
        <begin position="47"/>
        <end position="72"/>
    </location>
</feature>
<evidence type="ECO:0000256" key="5">
    <source>
        <dbReference type="ARBA" id="ARBA00022989"/>
    </source>
</evidence>
<evidence type="ECO:0000313" key="8">
    <source>
        <dbReference type="EMBL" id="KKU33455.1"/>
    </source>
</evidence>
<comment type="function">
    <text evidence="7">Catalyzes the transfer of the diacylglyceryl group from phosphatidylglycerol to the sulfhydryl group of the N-terminal cysteine of a prolipoprotein, the first step in the formation of mature lipoproteins.</text>
</comment>
<name>A0A0G1SJE8_9BACT</name>
<evidence type="ECO:0000256" key="4">
    <source>
        <dbReference type="ARBA" id="ARBA00022692"/>
    </source>
</evidence>
<feature type="transmembrane region" description="Helical" evidence="7">
    <location>
        <begin position="221"/>
        <end position="241"/>
    </location>
</feature>
<keyword evidence="3 7" id="KW-0808">Transferase</keyword>
<evidence type="ECO:0000256" key="2">
    <source>
        <dbReference type="ARBA" id="ARBA00022475"/>
    </source>
</evidence>
<dbReference type="PANTHER" id="PTHR30589:SF0">
    <property type="entry name" value="PHOSPHATIDYLGLYCEROL--PROLIPOPROTEIN DIACYLGLYCERYL TRANSFERASE"/>
    <property type="match status" value="1"/>
</dbReference>
<dbReference type="GO" id="GO:0042158">
    <property type="term" value="P:lipoprotein biosynthetic process"/>
    <property type="evidence" value="ECO:0007669"/>
    <property type="project" value="UniProtKB-UniRule"/>
</dbReference>
<dbReference type="PANTHER" id="PTHR30589">
    <property type="entry name" value="PROLIPOPROTEIN DIACYLGLYCERYL TRANSFERASE"/>
    <property type="match status" value="1"/>
</dbReference>
<keyword evidence="4 7" id="KW-0812">Transmembrane</keyword>
<dbReference type="InterPro" id="IPR001640">
    <property type="entry name" value="Lgt"/>
</dbReference>
<feature type="binding site" evidence="7">
    <location>
        <position position="135"/>
    </location>
    <ligand>
        <name>a 1,2-diacyl-sn-glycero-3-phospho-(1'-sn-glycerol)</name>
        <dbReference type="ChEBI" id="CHEBI:64716"/>
    </ligand>
</feature>
<comment type="caution">
    <text evidence="8">The sequence shown here is derived from an EMBL/GenBank/DDBJ whole genome shotgun (WGS) entry which is preliminary data.</text>
</comment>
<dbReference type="Pfam" id="PF01790">
    <property type="entry name" value="LGT"/>
    <property type="match status" value="1"/>
</dbReference>
<feature type="transmembrane region" description="Helical" evidence="7">
    <location>
        <begin position="92"/>
        <end position="110"/>
    </location>
</feature>
<keyword evidence="6 7" id="KW-0472">Membrane</keyword>
<evidence type="ECO:0000256" key="1">
    <source>
        <dbReference type="ARBA" id="ARBA00007150"/>
    </source>
</evidence>
<dbReference type="EMBL" id="LCMG01000009">
    <property type="protein sequence ID" value="KKU33455.1"/>
    <property type="molecule type" value="Genomic_DNA"/>
</dbReference>